<gene>
    <name evidence="1" type="ORF">Tci_475898</name>
</gene>
<dbReference type="EMBL" id="BKCJ010234590">
    <property type="protein sequence ID" value="GEZ03925.1"/>
    <property type="molecule type" value="Genomic_DNA"/>
</dbReference>
<comment type="caution">
    <text evidence="1">The sequence shown here is derived from an EMBL/GenBank/DDBJ whole genome shotgun (WGS) entry which is preliminary data.</text>
</comment>
<proteinExistence type="predicted"/>
<sequence>MRLEECAMWDLDKVTWEGRVEAMGTIPVCVCAQVSWGEGTGVLAGKLGKGTVWVVEVLGFGTLDISGPIKTRVKHLFSDVVRAMMSLSGSIVASLKNINGFLAMNTPPDDLICRDFKQEGVVPKVKLHIFEEFVWTTSLSQRSSPYGSLRNCQTMGRTEYLSQEDGLSARLSSKILYESSIETGTTEKTSDTVDGSGMR</sequence>
<evidence type="ECO:0000313" key="1">
    <source>
        <dbReference type="EMBL" id="GEZ03925.1"/>
    </source>
</evidence>
<accession>A0A699I0B0</accession>
<organism evidence="1">
    <name type="scientific">Tanacetum cinerariifolium</name>
    <name type="common">Dalmatian daisy</name>
    <name type="synonym">Chrysanthemum cinerariifolium</name>
    <dbReference type="NCBI Taxonomy" id="118510"/>
    <lineage>
        <taxon>Eukaryota</taxon>
        <taxon>Viridiplantae</taxon>
        <taxon>Streptophyta</taxon>
        <taxon>Embryophyta</taxon>
        <taxon>Tracheophyta</taxon>
        <taxon>Spermatophyta</taxon>
        <taxon>Magnoliopsida</taxon>
        <taxon>eudicotyledons</taxon>
        <taxon>Gunneridae</taxon>
        <taxon>Pentapetalae</taxon>
        <taxon>asterids</taxon>
        <taxon>campanulids</taxon>
        <taxon>Asterales</taxon>
        <taxon>Asteraceae</taxon>
        <taxon>Asteroideae</taxon>
        <taxon>Anthemideae</taxon>
        <taxon>Anthemidinae</taxon>
        <taxon>Tanacetum</taxon>
    </lineage>
</organism>
<reference evidence="1" key="1">
    <citation type="journal article" date="2019" name="Sci. Rep.">
        <title>Draft genome of Tanacetum cinerariifolium, the natural source of mosquito coil.</title>
        <authorList>
            <person name="Yamashiro T."/>
            <person name="Shiraishi A."/>
            <person name="Satake H."/>
            <person name="Nakayama K."/>
        </authorList>
    </citation>
    <scope>NUCLEOTIDE SEQUENCE</scope>
</reference>
<dbReference type="AlphaFoldDB" id="A0A699I0B0"/>
<name>A0A699I0B0_TANCI</name>
<protein>
    <submittedName>
        <fullName evidence="1">Uncharacterized protein</fullName>
    </submittedName>
</protein>